<gene>
    <name evidence="1" type="ORF">SAMN05660453_0882</name>
</gene>
<reference evidence="1 2" key="1">
    <citation type="submission" date="2016-10" db="EMBL/GenBank/DDBJ databases">
        <authorList>
            <person name="de Groot N.N."/>
        </authorList>
    </citation>
    <scope>NUCLEOTIDE SEQUENCE [LARGE SCALE GENOMIC DNA]</scope>
    <source>
        <strain evidence="1 2">DSM 19113</strain>
    </source>
</reference>
<evidence type="ECO:0000313" key="2">
    <source>
        <dbReference type="Proteomes" id="UP000199376"/>
    </source>
</evidence>
<dbReference type="STRING" id="283737.SAMN05660453_0882"/>
<dbReference type="EMBL" id="FOLI01000003">
    <property type="protein sequence ID" value="SFC02559.1"/>
    <property type="molecule type" value="Genomic_DNA"/>
</dbReference>
<dbReference type="OrthoDB" id="2142170at2"/>
<organism evidence="1 2">
    <name type="scientific">Fructobacillus durionis</name>
    <dbReference type="NCBI Taxonomy" id="283737"/>
    <lineage>
        <taxon>Bacteria</taxon>
        <taxon>Bacillati</taxon>
        <taxon>Bacillota</taxon>
        <taxon>Bacilli</taxon>
        <taxon>Lactobacillales</taxon>
        <taxon>Lactobacillaceae</taxon>
        <taxon>Fructobacillus</taxon>
    </lineage>
</organism>
<protein>
    <submittedName>
        <fullName evidence="1">Uncharacterized protein</fullName>
    </submittedName>
</protein>
<sequence>MTTVAATVIAYQDDLPYFLVEEKDGHDDFLVVKVHQHHEETSLGMILKSFADLGVKDFDSWRLGELATIELDGNEQAPLYSFHVVDFDDVQKKLPGGLVFKSGDDIRDLLTTIQPSTFTSFDE</sequence>
<proteinExistence type="predicted"/>
<dbReference type="AlphaFoldDB" id="A0A1I1FSL8"/>
<accession>A0A1I1FSL8</accession>
<dbReference type="RefSeq" id="WP_091502436.1">
    <property type="nucleotide sequence ID" value="NZ_FOLI01000003.1"/>
</dbReference>
<evidence type="ECO:0000313" key="1">
    <source>
        <dbReference type="EMBL" id="SFC02559.1"/>
    </source>
</evidence>
<keyword evidence="2" id="KW-1185">Reference proteome</keyword>
<dbReference type="Proteomes" id="UP000199376">
    <property type="component" value="Unassembled WGS sequence"/>
</dbReference>
<name>A0A1I1FSL8_9LACO</name>